<sequence>MTFRPIIRTQQDLEDAWRELMGPLGFTRTSIWLMLIEADGTPIPQLSKIEAPVAVPIAAELDAFTDMVGGLVREFVPGGRVAFLRSRPGAPGLTVEDRAWAQALYAAGRAAGVPVEVVHRACDSDLVPVPMDESVPDSAA</sequence>
<accession>A0ABW4TPW0</accession>
<evidence type="ECO:0000313" key="2">
    <source>
        <dbReference type="Proteomes" id="UP001597351"/>
    </source>
</evidence>
<name>A0ABW4TPW0_9ACTN</name>
<proteinExistence type="predicted"/>
<dbReference type="RefSeq" id="WP_343919225.1">
    <property type="nucleotide sequence ID" value="NZ_BAAAJT010000002.1"/>
</dbReference>
<organism evidence="1 2">
    <name type="scientific">Nocardioides aestuarii</name>
    <dbReference type="NCBI Taxonomy" id="252231"/>
    <lineage>
        <taxon>Bacteria</taxon>
        <taxon>Bacillati</taxon>
        <taxon>Actinomycetota</taxon>
        <taxon>Actinomycetes</taxon>
        <taxon>Propionibacteriales</taxon>
        <taxon>Nocardioidaceae</taxon>
        <taxon>Nocardioides</taxon>
    </lineage>
</organism>
<gene>
    <name evidence="1" type="ORF">ACFSDE_13445</name>
</gene>
<evidence type="ECO:0000313" key="1">
    <source>
        <dbReference type="EMBL" id="MFD1947799.1"/>
    </source>
</evidence>
<dbReference type="Proteomes" id="UP001597351">
    <property type="component" value="Unassembled WGS sequence"/>
</dbReference>
<dbReference type="EMBL" id="JBHUGD010000003">
    <property type="protein sequence ID" value="MFD1947799.1"/>
    <property type="molecule type" value="Genomic_DNA"/>
</dbReference>
<comment type="caution">
    <text evidence="1">The sequence shown here is derived from an EMBL/GenBank/DDBJ whole genome shotgun (WGS) entry which is preliminary data.</text>
</comment>
<protein>
    <submittedName>
        <fullName evidence="1">Uncharacterized protein</fullName>
    </submittedName>
</protein>
<reference evidence="2" key="1">
    <citation type="journal article" date="2019" name="Int. J. Syst. Evol. Microbiol.">
        <title>The Global Catalogue of Microorganisms (GCM) 10K type strain sequencing project: providing services to taxonomists for standard genome sequencing and annotation.</title>
        <authorList>
            <consortium name="The Broad Institute Genomics Platform"/>
            <consortium name="The Broad Institute Genome Sequencing Center for Infectious Disease"/>
            <person name="Wu L."/>
            <person name="Ma J."/>
        </authorList>
    </citation>
    <scope>NUCLEOTIDE SEQUENCE [LARGE SCALE GENOMIC DNA]</scope>
    <source>
        <strain evidence="2">CGMCC 1.12477</strain>
    </source>
</reference>
<keyword evidence="2" id="KW-1185">Reference proteome</keyword>